<reference evidence="3" key="1">
    <citation type="journal article" date="2019" name="Int. J. Syst. Evol. Microbiol.">
        <title>The Global Catalogue of Microorganisms (GCM) 10K type strain sequencing project: providing services to taxonomists for standard genome sequencing and annotation.</title>
        <authorList>
            <consortium name="The Broad Institute Genomics Platform"/>
            <consortium name="The Broad Institute Genome Sequencing Center for Infectious Disease"/>
            <person name="Wu L."/>
            <person name="Ma J."/>
        </authorList>
    </citation>
    <scope>NUCLEOTIDE SEQUENCE [LARGE SCALE GENOMIC DNA]</scope>
    <source>
        <strain evidence="3">JCM 9095</strain>
    </source>
</reference>
<organism evidence="2 3">
    <name type="scientific">Streptomyces virens</name>
    <dbReference type="NCBI Taxonomy" id="285572"/>
    <lineage>
        <taxon>Bacteria</taxon>
        <taxon>Bacillati</taxon>
        <taxon>Actinomycetota</taxon>
        <taxon>Actinomycetes</taxon>
        <taxon>Kitasatosporales</taxon>
        <taxon>Streptomycetaceae</taxon>
        <taxon>Streptomyces</taxon>
    </lineage>
</organism>
<keyword evidence="3" id="KW-1185">Reference proteome</keyword>
<dbReference type="Proteomes" id="UP001501866">
    <property type="component" value="Unassembled WGS sequence"/>
</dbReference>
<name>A0ABP6P5H5_9ACTN</name>
<comment type="caution">
    <text evidence="2">The sequence shown here is derived from an EMBL/GenBank/DDBJ whole genome shotgun (WGS) entry which is preliminary data.</text>
</comment>
<evidence type="ECO:0000313" key="3">
    <source>
        <dbReference type="Proteomes" id="UP001501866"/>
    </source>
</evidence>
<evidence type="ECO:0000313" key="2">
    <source>
        <dbReference type="EMBL" id="GAA3168541.1"/>
    </source>
</evidence>
<evidence type="ECO:0000256" key="1">
    <source>
        <dbReference type="SAM" id="MobiDB-lite"/>
    </source>
</evidence>
<feature type="compositionally biased region" description="Basic residues" evidence="1">
    <location>
        <begin position="24"/>
        <end position="36"/>
    </location>
</feature>
<sequence>MRRPPAGGRVRPGRWRDGAPQRMGARRPSGRPGIRRLRIDLKPLSTERPGPTRGRTSPTGWNVPPVPRGR</sequence>
<proteinExistence type="predicted"/>
<protein>
    <submittedName>
        <fullName evidence="2">Uncharacterized protein</fullName>
    </submittedName>
</protein>
<feature type="region of interest" description="Disordered" evidence="1">
    <location>
        <begin position="1"/>
        <end position="70"/>
    </location>
</feature>
<gene>
    <name evidence="2" type="ORF">GCM10010451_16120</name>
</gene>
<accession>A0ABP6P5H5</accession>
<dbReference type="EMBL" id="BAAAUH010000008">
    <property type="protein sequence ID" value="GAA3168541.1"/>
    <property type="molecule type" value="Genomic_DNA"/>
</dbReference>